<gene>
    <name evidence="1" type="primary">pseG</name>
    <name evidence="1" type="ORF">BjapCC829_31540</name>
</gene>
<proteinExistence type="predicted"/>
<dbReference type="Gene3D" id="3.40.50.2000">
    <property type="entry name" value="Glycogen Phosphorylase B"/>
    <property type="match status" value="1"/>
</dbReference>
<reference evidence="1" key="1">
    <citation type="submission" date="2021-11" db="EMBL/GenBank/DDBJ databases">
        <title>Australian commercial rhizobial inoculants.</title>
        <authorList>
            <person name="Kohlmeier M.G."/>
            <person name="O'Hara G.W."/>
            <person name="Colombi E."/>
            <person name="Ramsay J.P."/>
            <person name="Terpolilli J."/>
        </authorList>
    </citation>
    <scope>NUCLEOTIDE SEQUENCE</scope>
    <source>
        <strain evidence="1">CC829</strain>
    </source>
</reference>
<sequence>MNNMQQAIFRVDASVNMGMGHLTRCLTLANALAESGTRSCFLMRSHAAGLASFVESHGHSVRLLLDPRYARDSDTTDAGSNYERWLPTTWQHDAEQTSQAMDGSGGAGWLIVDHYALDGRWEKACRREGVRILAIDDLADRPHDCDVLLDQNLGRSMLTRYRDKVPETCRQLLGPRYALLRPEFVEQRRLSANRSGRICRILICYGGSDPTNETAKAVQAVASVAIPSMKVDVVIGLSNPHENSIVRLCSKLSLGKVHRGADDVAELMRRADLSIGAGGVMSWERCCLGLPAIVVDIAENQVGALTALADAGAVQYLGSAASVTSETLGDAILALLDNPVRIKALGEAAFALVDGEGSSRVCAELGFRGRAARASVS</sequence>
<dbReference type="EMBL" id="CP088100">
    <property type="protein sequence ID" value="UFW84456.1"/>
    <property type="molecule type" value="Genomic_DNA"/>
</dbReference>
<dbReference type="Gene3D" id="3.40.50.11190">
    <property type="match status" value="1"/>
</dbReference>
<keyword evidence="1" id="KW-0378">Hydrolase</keyword>
<organism evidence="1 2">
    <name type="scientific">Bradyrhizobium barranii</name>
    <dbReference type="NCBI Taxonomy" id="2992140"/>
    <lineage>
        <taxon>Bacteria</taxon>
        <taxon>Pseudomonadati</taxon>
        <taxon>Pseudomonadota</taxon>
        <taxon>Alphaproteobacteria</taxon>
        <taxon>Hyphomicrobiales</taxon>
        <taxon>Nitrobacteraceae</taxon>
        <taxon>Bradyrhizobium</taxon>
    </lineage>
</organism>
<accession>A0ABY3QET5</accession>
<dbReference type="InterPro" id="IPR020023">
    <property type="entry name" value="PseG"/>
</dbReference>
<dbReference type="SUPFAM" id="SSF53756">
    <property type="entry name" value="UDP-Glycosyltransferase/glycogen phosphorylase"/>
    <property type="match status" value="1"/>
</dbReference>
<keyword evidence="2" id="KW-1185">Reference proteome</keyword>
<protein>
    <submittedName>
        <fullName evidence="1">UDP-2,4-diacetamido-2,4, 6-trideoxy-beta-L-altropyranose hydrolase</fullName>
        <ecNumber evidence="1">3.6.1.57</ecNumber>
    </submittedName>
</protein>
<dbReference type="EC" id="3.6.1.57" evidence="1"/>
<dbReference type="GO" id="GO:0016787">
    <property type="term" value="F:hydrolase activity"/>
    <property type="evidence" value="ECO:0007669"/>
    <property type="project" value="UniProtKB-KW"/>
</dbReference>
<evidence type="ECO:0000313" key="1">
    <source>
        <dbReference type="EMBL" id="UFW84456.1"/>
    </source>
</evidence>
<name>A0ABY3QET5_9BRAD</name>
<dbReference type="PANTHER" id="PTHR21015:SF22">
    <property type="entry name" value="GLYCOSYLTRANSFERASE"/>
    <property type="match status" value="1"/>
</dbReference>
<dbReference type="PANTHER" id="PTHR21015">
    <property type="entry name" value="UDP-N-ACETYLGLUCOSAMINE--N-ACETYLMURAMYL-(PENTAPEPTIDE) PYROPHOSPHORYL-UNDECAPRENOL N-ACETYLGLUCOSAMINE TRANSFERASE 1"/>
    <property type="match status" value="1"/>
</dbReference>
<dbReference type="RefSeq" id="WP_231142459.1">
    <property type="nucleotide sequence ID" value="NZ_CP088100.1"/>
</dbReference>
<dbReference type="Proteomes" id="UP001430990">
    <property type="component" value="Chromosome"/>
</dbReference>
<evidence type="ECO:0000313" key="2">
    <source>
        <dbReference type="Proteomes" id="UP001430990"/>
    </source>
</evidence>
<dbReference type="NCBIfam" id="TIGR03590">
    <property type="entry name" value="PseG"/>
    <property type="match status" value="1"/>
</dbReference>